<dbReference type="InterPro" id="IPR007466">
    <property type="entry name" value="Peptidyl-Arg-deiminase_porph"/>
</dbReference>
<dbReference type="GO" id="GO:0004668">
    <property type="term" value="F:protein-arginine deiminase activity"/>
    <property type="evidence" value="ECO:0007669"/>
    <property type="project" value="InterPro"/>
</dbReference>
<proteinExistence type="predicted"/>
<protein>
    <submittedName>
        <fullName evidence="2">Agmatine deiminase</fullName>
    </submittedName>
</protein>
<dbReference type="AlphaFoldDB" id="W4QCC9"/>
<organism evidence="2 3">
    <name type="scientific">Halalkalibacter hemicellulosilyticusJCM 9152</name>
    <dbReference type="NCBI Taxonomy" id="1236971"/>
    <lineage>
        <taxon>Bacteria</taxon>
        <taxon>Bacillati</taxon>
        <taxon>Bacillota</taxon>
        <taxon>Bacilli</taxon>
        <taxon>Bacillales</taxon>
        <taxon>Bacillaceae</taxon>
        <taxon>Halalkalibacter</taxon>
    </lineage>
</organism>
<keyword evidence="1" id="KW-0378">Hydrolase</keyword>
<dbReference type="GO" id="GO:0009446">
    <property type="term" value="P:putrescine biosynthetic process"/>
    <property type="evidence" value="ECO:0007669"/>
    <property type="project" value="InterPro"/>
</dbReference>
<evidence type="ECO:0000256" key="1">
    <source>
        <dbReference type="ARBA" id="ARBA00022801"/>
    </source>
</evidence>
<gene>
    <name evidence="2" type="ORF">JCM9152_1095</name>
</gene>
<reference evidence="2" key="1">
    <citation type="journal article" date="2014" name="Genome Announc.">
        <title>Draft Genome Sequences of Three Alkaliphilic Bacillus Strains, Bacillus wakoensis JCM 9140T, Bacillus akibai JCM 9157T, and Bacillus hemicellulosilyticus JCM 9152T.</title>
        <authorList>
            <person name="Yuki M."/>
            <person name="Oshima K."/>
            <person name="Suda W."/>
            <person name="Oshida Y."/>
            <person name="Kitamura K."/>
            <person name="Iida T."/>
            <person name="Hattori M."/>
            <person name="Ohkuma M."/>
        </authorList>
    </citation>
    <scope>NUCLEOTIDE SEQUENCE [LARGE SCALE GENOMIC DNA]</scope>
    <source>
        <strain evidence="2">JCM 9152</strain>
    </source>
</reference>
<dbReference type="Proteomes" id="UP000018895">
    <property type="component" value="Unassembled WGS sequence"/>
</dbReference>
<accession>W4QCC9</accession>
<dbReference type="Gene3D" id="3.75.10.10">
    <property type="entry name" value="L-arginine/glycine Amidinotransferase, Chain A"/>
    <property type="match status" value="1"/>
</dbReference>
<dbReference type="STRING" id="1236971.JCM9152_1095"/>
<dbReference type="PANTHER" id="PTHR31377:SF0">
    <property type="entry name" value="AGMATINE DEIMINASE-RELATED"/>
    <property type="match status" value="1"/>
</dbReference>
<sequence length="358" mass="40857">MLLASILTEKEMDKMSKRYFMPPEWETHARTLISWPVRESMVYPSDYKKVMDGYREIIDAIAEFEPVTVLAHPLELEKVREHFHNDQIDIIALEHDDAWLRDNGPTFVRDEHNQIFGMNWKFNAWGEKYTPYDLDNEVAGHILTHFGIDQLDVPLVMEGGSIHVDGEGTLITTEECLLNRNRNPHLTKAEIEGTLKRVLGIEKIIWLKRGLSGDETDGHVDNIACFAAPGKVMMQVCNDLQDENYDITQENMAILKDEHDAQGRKLEVIEIEQPPAAYVNGQRLTLSYINFYFVNNGIILPVFGGEATDTDRQAQVILQKTFPTRSVRTVDGRAIIKEGGNVHCTTQQMINGLKKFGF</sequence>
<evidence type="ECO:0000313" key="2">
    <source>
        <dbReference type="EMBL" id="GAE29716.1"/>
    </source>
</evidence>
<dbReference type="Pfam" id="PF04371">
    <property type="entry name" value="PAD_porph"/>
    <property type="match status" value="1"/>
</dbReference>
<name>W4QCC9_9BACI</name>
<dbReference type="EMBL" id="BAUU01000006">
    <property type="protein sequence ID" value="GAE29716.1"/>
    <property type="molecule type" value="Genomic_DNA"/>
</dbReference>
<dbReference type="SUPFAM" id="SSF55909">
    <property type="entry name" value="Pentein"/>
    <property type="match status" value="1"/>
</dbReference>
<dbReference type="PANTHER" id="PTHR31377">
    <property type="entry name" value="AGMATINE DEIMINASE-RELATED"/>
    <property type="match status" value="1"/>
</dbReference>
<dbReference type="GO" id="GO:0047632">
    <property type="term" value="F:agmatine deiminase activity"/>
    <property type="evidence" value="ECO:0007669"/>
    <property type="project" value="TreeGrafter"/>
</dbReference>
<evidence type="ECO:0000313" key="3">
    <source>
        <dbReference type="Proteomes" id="UP000018895"/>
    </source>
</evidence>
<keyword evidence="3" id="KW-1185">Reference proteome</keyword>
<comment type="caution">
    <text evidence="2">The sequence shown here is derived from an EMBL/GenBank/DDBJ whole genome shotgun (WGS) entry which is preliminary data.</text>
</comment>